<gene>
    <name evidence="1" type="ORF">SAMN05444350_14023</name>
</gene>
<dbReference type="AlphaFoldDB" id="A0A1M6KRK3"/>
<evidence type="ECO:0000313" key="2">
    <source>
        <dbReference type="Proteomes" id="UP000184192"/>
    </source>
</evidence>
<proteinExistence type="predicted"/>
<organism evidence="1 2">
    <name type="scientific">Bacteroides stercorirosoris</name>
    <dbReference type="NCBI Taxonomy" id="871324"/>
    <lineage>
        <taxon>Bacteria</taxon>
        <taxon>Pseudomonadati</taxon>
        <taxon>Bacteroidota</taxon>
        <taxon>Bacteroidia</taxon>
        <taxon>Bacteroidales</taxon>
        <taxon>Bacteroidaceae</taxon>
        <taxon>Bacteroides</taxon>
    </lineage>
</organism>
<evidence type="ECO:0000313" key="1">
    <source>
        <dbReference type="EMBL" id="SHJ61565.1"/>
    </source>
</evidence>
<dbReference type="Proteomes" id="UP000184192">
    <property type="component" value="Unassembled WGS sequence"/>
</dbReference>
<name>A0A1M6KRK3_9BACE</name>
<keyword evidence="2" id="KW-1185">Reference proteome</keyword>
<accession>A0A1M6KRK3</accession>
<protein>
    <submittedName>
        <fullName evidence="1">Uncharacterized protein</fullName>
    </submittedName>
</protein>
<sequence length="42" mass="4705">MYTSFLYVIGCKCNTENKCTKITFDLFYYALLYSGGSNSACA</sequence>
<dbReference type="EMBL" id="FQZN01000040">
    <property type="protein sequence ID" value="SHJ61565.1"/>
    <property type="molecule type" value="Genomic_DNA"/>
</dbReference>
<reference evidence="2" key="1">
    <citation type="submission" date="2016-11" db="EMBL/GenBank/DDBJ databases">
        <authorList>
            <person name="Varghese N."/>
            <person name="Submissions S."/>
        </authorList>
    </citation>
    <scope>NUCLEOTIDE SEQUENCE [LARGE SCALE GENOMIC DNA]</scope>
    <source>
        <strain evidence="2">DSM 26884</strain>
    </source>
</reference>